<feature type="non-terminal residue" evidence="2">
    <location>
        <position position="107"/>
    </location>
</feature>
<dbReference type="EMBL" id="CADCWN010000403">
    <property type="protein sequence ID" value="CAA9590481.1"/>
    <property type="molecule type" value="Genomic_DNA"/>
</dbReference>
<feature type="region of interest" description="Disordered" evidence="1">
    <location>
        <begin position="1"/>
        <end position="107"/>
    </location>
</feature>
<gene>
    <name evidence="2" type="ORF">AVDCRST_MAG18-5042</name>
</gene>
<proteinExistence type="predicted"/>
<organism evidence="2">
    <name type="scientific">uncultured Thermomicrobiales bacterium</name>
    <dbReference type="NCBI Taxonomy" id="1645740"/>
    <lineage>
        <taxon>Bacteria</taxon>
        <taxon>Pseudomonadati</taxon>
        <taxon>Thermomicrobiota</taxon>
        <taxon>Thermomicrobia</taxon>
        <taxon>Thermomicrobiales</taxon>
        <taxon>environmental samples</taxon>
    </lineage>
</organism>
<evidence type="ECO:0000256" key="1">
    <source>
        <dbReference type="SAM" id="MobiDB-lite"/>
    </source>
</evidence>
<protein>
    <submittedName>
        <fullName evidence="2">Uncharacterized protein</fullName>
    </submittedName>
</protein>
<sequence>GRVAPLPPPRPRREIPCRLRRGIRRRGRRGRAHALSLANRERVRRALGRVGARGVPRPPPHRQRGAPAPGPGPTDTDPRRPRRSVRPGQAAGCARRADPRVRSRGGI</sequence>
<feature type="compositionally biased region" description="Basic residues" evidence="1">
    <location>
        <begin position="18"/>
        <end position="32"/>
    </location>
</feature>
<evidence type="ECO:0000313" key="2">
    <source>
        <dbReference type="EMBL" id="CAA9590481.1"/>
    </source>
</evidence>
<feature type="non-terminal residue" evidence="2">
    <location>
        <position position="1"/>
    </location>
</feature>
<accession>A0A6J4VYQ0</accession>
<dbReference type="AlphaFoldDB" id="A0A6J4VYQ0"/>
<name>A0A6J4VYQ0_9BACT</name>
<reference evidence="2" key="1">
    <citation type="submission" date="2020-02" db="EMBL/GenBank/DDBJ databases">
        <authorList>
            <person name="Meier V. D."/>
        </authorList>
    </citation>
    <scope>NUCLEOTIDE SEQUENCE</scope>
    <source>
        <strain evidence="2">AVDCRST_MAG18</strain>
    </source>
</reference>